<evidence type="ECO:0000313" key="2">
    <source>
        <dbReference type="Proteomes" id="UP000053766"/>
    </source>
</evidence>
<protein>
    <submittedName>
        <fullName evidence="1">Uncharacterized protein</fullName>
    </submittedName>
</protein>
<reference evidence="1 2" key="1">
    <citation type="submission" date="2013-11" db="EMBL/GenBank/DDBJ databases">
        <title>Draft genome of the bovine lungworm Dictyocaulus viviparus.</title>
        <authorList>
            <person name="Mitreva M."/>
        </authorList>
    </citation>
    <scope>NUCLEOTIDE SEQUENCE [LARGE SCALE GENOMIC DNA]</scope>
    <source>
        <strain evidence="1 2">HannoverDv2000</strain>
    </source>
</reference>
<accession>A0A0D8XFD4</accession>
<organism evidence="1 2">
    <name type="scientific">Dictyocaulus viviparus</name>
    <name type="common">Bovine lungworm</name>
    <dbReference type="NCBI Taxonomy" id="29172"/>
    <lineage>
        <taxon>Eukaryota</taxon>
        <taxon>Metazoa</taxon>
        <taxon>Ecdysozoa</taxon>
        <taxon>Nematoda</taxon>
        <taxon>Chromadorea</taxon>
        <taxon>Rhabditida</taxon>
        <taxon>Rhabditina</taxon>
        <taxon>Rhabditomorpha</taxon>
        <taxon>Strongyloidea</taxon>
        <taxon>Metastrongylidae</taxon>
        <taxon>Dictyocaulus</taxon>
    </lineage>
</organism>
<dbReference type="OrthoDB" id="5867838at2759"/>
<proteinExistence type="predicted"/>
<evidence type="ECO:0000313" key="1">
    <source>
        <dbReference type="EMBL" id="KJH42457.1"/>
    </source>
</evidence>
<reference evidence="2" key="2">
    <citation type="journal article" date="2016" name="Sci. Rep.">
        <title>Dictyocaulus viviparus genome, variome and transcriptome elucidate lungworm biology and support future intervention.</title>
        <authorList>
            <person name="McNulty S.N."/>
            <person name="Strube C."/>
            <person name="Rosa B.A."/>
            <person name="Martin J.C."/>
            <person name="Tyagi R."/>
            <person name="Choi Y.J."/>
            <person name="Wang Q."/>
            <person name="Hallsworth Pepin K."/>
            <person name="Zhang X."/>
            <person name="Ozersky P."/>
            <person name="Wilson R.K."/>
            <person name="Sternberg P.W."/>
            <person name="Gasser R.B."/>
            <person name="Mitreva M."/>
        </authorList>
    </citation>
    <scope>NUCLEOTIDE SEQUENCE [LARGE SCALE GENOMIC DNA]</scope>
    <source>
        <strain evidence="2">HannoverDv2000</strain>
    </source>
</reference>
<dbReference type="STRING" id="29172.A0A0D8XFD4"/>
<dbReference type="AlphaFoldDB" id="A0A0D8XFD4"/>
<gene>
    <name evidence="1" type="ORF">DICVIV_11568</name>
</gene>
<sequence length="270" mass="29828">MGGDEHRKISSLDNFMYIYTAILSILTMTCEKIGDPINSVISEPCETHHTLFTNNKIWLFGKKFVNQPSFNWGHNAALSGTYGVAFNISAKKWEAPNHTFPPMCSTSPSDHVSMIVADGKNCKTKYLISTIGTTMRVERLIYATDGATIEHFMDIPADVITSPSGQAVSAVETDGQLLIFYGVHGCGFRWDNSRMLACDLSKKTCQSVEARMTSSHYDGSIWGLQNLTSSPFWEHFRGEIPASMGDDVVIDDTHKIIYGIGKEGVGKVQI</sequence>
<keyword evidence="2" id="KW-1185">Reference proteome</keyword>
<name>A0A0D8XFD4_DICVI</name>
<dbReference type="Proteomes" id="UP000053766">
    <property type="component" value="Unassembled WGS sequence"/>
</dbReference>
<dbReference type="EMBL" id="KN716663">
    <property type="protein sequence ID" value="KJH42457.1"/>
    <property type="molecule type" value="Genomic_DNA"/>
</dbReference>